<evidence type="ECO:0000259" key="15">
    <source>
        <dbReference type="Pfam" id="PF00326"/>
    </source>
</evidence>
<dbReference type="Gene3D" id="3.40.50.1820">
    <property type="entry name" value="alpha/beta hydrolase"/>
    <property type="match status" value="1"/>
</dbReference>
<evidence type="ECO:0000256" key="10">
    <source>
        <dbReference type="ARBA" id="ARBA00023136"/>
    </source>
</evidence>
<keyword evidence="9 14" id="KW-1133">Transmembrane helix</keyword>
<feature type="domain" description="Dipeptidylpeptidase IV N-terminal" evidence="16">
    <location>
        <begin position="183"/>
        <end position="584"/>
    </location>
</feature>
<comment type="subcellular location">
    <subcellularLocation>
        <location evidence="12">Endomembrane system</location>
        <topology evidence="12">Single-pass membrane protein</topology>
    </subcellularLocation>
    <subcellularLocation>
        <location evidence="1">Membrane</location>
        <topology evidence="1">Single-pass type II membrane protein</topology>
    </subcellularLocation>
</comment>
<evidence type="ECO:0000256" key="6">
    <source>
        <dbReference type="ARBA" id="ARBA00022801"/>
    </source>
</evidence>
<dbReference type="EMBL" id="CAJPEX010001411">
    <property type="protein sequence ID" value="CAG0919089.1"/>
    <property type="molecule type" value="Genomic_DNA"/>
</dbReference>
<dbReference type="Gene3D" id="2.140.10.30">
    <property type="entry name" value="Dipeptidylpeptidase IV, N-terminal domain"/>
    <property type="match status" value="1"/>
</dbReference>
<dbReference type="GO" id="GO:0008239">
    <property type="term" value="F:dipeptidyl-peptidase activity"/>
    <property type="evidence" value="ECO:0007669"/>
    <property type="project" value="TreeGrafter"/>
</dbReference>
<evidence type="ECO:0000256" key="12">
    <source>
        <dbReference type="ARBA" id="ARBA00037847"/>
    </source>
</evidence>
<evidence type="ECO:0000256" key="13">
    <source>
        <dbReference type="ARBA" id="ARBA00072929"/>
    </source>
</evidence>
<dbReference type="InterPro" id="IPR001375">
    <property type="entry name" value="Peptidase_S9_cat"/>
</dbReference>
<evidence type="ECO:0000256" key="14">
    <source>
        <dbReference type="SAM" id="Phobius"/>
    </source>
</evidence>
<feature type="transmembrane region" description="Helical" evidence="14">
    <location>
        <begin position="51"/>
        <end position="72"/>
    </location>
</feature>
<dbReference type="InterPro" id="IPR050278">
    <property type="entry name" value="Serine_Prot_S9B/DPPIV"/>
</dbReference>
<evidence type="ECO:0000259" key="16">
    <source>
        <dbReference type="Pfam" id="PF00930"/>
    </source>
</evidence>
<protein>
    <recommendedName>
        <fullName evidence="13">Venom dipeptidyl peptidase 4</fullName>
    </recommendedName>
</protein>
<dbReference type="Proteomes" id="UP000678499">
    <property type="component" value="Unassembled WGS sequence"/>
</dbReference>
<dbReference type="OrthoDB" id="16520at2759"/>
<proteinExistence type="inferred from homology"/>
<dbReference type="AlphaFoldDB" id="A0A7R9GE01"/>
<evidence type="ECO:0000256" key="9">
    <source>
        <dbReference type="ARBA" id="ARBA00022989"/>
    </source>
</evidence>
<evidence type="ECO:0000256" key="7">
    <source>
        <dbReference type="ARBA" id="ARBA00022825"/>
    </source>
</evidence>
<evidence type="ECO:0000256" key="11">
    <source>
        <dbReference type="ARBA" id="ARBA00023180"/>
    </source>
</evidence>
<dbReference type="GO" id="GO:0012505">
    <property type="term" value="C:endomembrane system"/>
    <property type="evidence" value="ECO:0007669"/>
    <property type="project" value="UniProtKB-SubCell"/>
</dbReference>
<dbReference type="InterPro" id="IPR002469">
    <property type="entry name" value="Peptidase_S9B_N"/>
</dbReference>
<keyword evidence="10 14" id="KW-0472">Membrane</keyword>
<dbReference type="EMBL" id="OA883448">
    <property type="protein sequence ID" value="CAD7278937.1"/>
    <property type="molecule type" value="Genomic_DNA"/>
</dbReference>
<evidence type="ECO:0000256" key="3">
    <source>
        <dbReference type="ARBA" id="ARBA00022438"/>
    </source>
</evidence>
<dbReference type="Pfam" id="PF00930">
    <property type="entry name" value="DPPIV_N"/>
    <property type="match status" value="1"/>
</dbReference>
<keyword evidence="11" id="KW-0325">Glycoprotein</keyword>
<dbReference type="InterPro" id="IPR029058">
    <property type="entry name" value="AB_hydrolase_fold"/>
</dbReference>
<keyword evidence="6" id="KW-0378">Hydrolase</keyword>
<comment type="similarity">
    <text evidence="2">Belongs to the peptidase S9B family. DPPIV subfamily.</text>
</comment>
<dbReference type="PANTHER" id="PTHR11731">
    <property type="entry name" value="PROTEASE FAMILY S9B,C DIPEPTIDYL-PEPTIDASE IV-RELATED"/>
    <property type="match status" value="1"/>
</dbReference>
<keyword evidence="18" id="KW-1185">Reference proteome</keyword>
<sequence length="881" mass="98176">MPNILMKVFSRGGSSSSTLDSAANYPEVTEASEIFGTNSGRSSFTCSKKTVVLVGVVACVVVIAVIMTTTGLTSKKQDDNKPLSTRATRKSTSEIRATAVLGALKSNDTSSDGKRLTIPTLNDFLNGVYSAKSFRGKWISASKFVQRSDEGSLVSHDVVTGQVETLVPSEVLANMSISSHVVSPDGKKVLLLTDVHRIYRYSKLAKYFVYDVDTKRIDFLTPNPTKHLSLMLAEWSPTSNAIAYVFNSDIYYQTLPISRNNLPIKLTVDGVPGMVFNGLADWVYEEEVLSTAQAMWFNEDGSALGYAQFNDTEVPLMEFPIYGPITDDNLYPEIYQLHYPKAGTTNPTITLYTVNLNAARQQNNEPVVSKIRVPRELHQTEHYFALAQWQPNAAGGKFMVVWMNRNQNVSLYSLCSGNYGEDWECDIVHSDEVSGGWTDPYTIPVFSNDGTSFIQILPANEGDGGRFNHIHILELNTLQLLQVSTGTLTVTKVVHWRETSGAIYFIAAPLAHPSQRHLYKTMDPRVKARIVSPKTRHVAKEKAAVECLSCTWTNLQGQPCLYASVDASKDGSHFVFECQGPLSPSEFYLYETDSLRKIGTLVTNDEVYQQLQGLDLPMTMDLEVDAGRGKQRSFTAKVRLLMPPSYGRRKSGQVQKYPMLVYTYGGPNSQIVRDAYRGVDWATVLSSGHEIIYAMIDGRGSGLRGNELLFTLHHGLGTVEVEDQIGVTRHLIQTYDFIDADKVGIWGWSYGGFVAGAALSRGDVFKCGVSVAPVTNWLYYDSIYTERYMGLPDDYPDAYEAAELTSDPEGFKNKLYYLIHGNADDNVHYQQSMMLSKALELHDVLFRQQSYPDENHSLGGVQRHLYHSMLNFWTKDCFGIN</sequence>
<dbReference type="SUPFAM" id="SSF82171">
    <property type="entry name" value="DPP6 N-terminal domain-like"/>
    <property type="match status" value="1"/>
</dbReference>
<keyword evidence="4" id="KW-0645">Protease</keyword>
<accession>A0A7R9GE01</accession>
<evidence type="ECO:0000313" key="18">
    <source>
        <dbReference type="Proteomes" id="UP000678499"/>
    </source>
</evidence>
<dbReference type="GO" id="GO:0008236">
    <property type="term" value="F:serine-type peptidase activity"/>
    <property type="evidence" value="ECO:0007669"/>
    <property type="project" value="UniProtKB-KW"/>
</dbReference>
<dbReference type="GO" id="GO:0004177">
    <property type="term" value="F:aminopeptidase activity"/>
    <property type="evidence" value="ECO:0007669"/>
    <property type="project" value="UniProtKB-KW"/>
</dbReference>
<keyword evidence="3" id="KW-0031">Aminopeptidase</keyword>
<evidence type="ECO:0000256" key="4">
    <source>
        <dbReference type="ARBA" id="ARBA00022670"/>
    </source>
</evidence>
<organism evidence="17">
    <name type="scientific">Notodromas monacha</name>
    <dbReference type="NCBI Taxonomy" id="399045"/>
    <lineage>
        <taxon>Eukaryota</taxon>
        <taxon>Metazoa</taxon>
        <taxon>Ecdysozoa</taxon>
        <taxon>Arthropoda</taxon>
        <taxon>Crustacea</taxon>
        <taxon>Oligostraca</taxon>
        <taxon>Ostracoda</taxon>
        <taxon>Podocopa</taxon>
        <taxon>Podocopida</taxon>
        <taxon>Cypridocopina</taxon>
        <taxon>Cypridoidea</taxon>
        <taxon>Cyprididae</taxon>
        <taxon>Notodromas</taxon>
    </lineage>
</organism>
<evidence type="ECO:0000256" key="8">
    <source>
        <dbReference type="ARBA" id="ARBA00022968"/>
    </source>
</evidence>
<keyword evidence="7" id="KW-0720">Serine protease</keyword>
<dbReference type="Pfam" id="PF00326">
    <property type="entry name" value="Peptidase_S9"/>
    <property type="match status" value="1"/>
</dbReference>
<dbReference type="SUPFAM" id="SSF53474">
    <property type="entry name" value="alpha/beta-Hydrolases"/>
    <property type="match status" value="1"/>
</dbReference>
<reference evidence="17" key="1">
    <citation type="submission" date="2020-11" db="EMBL/GenBank/DDBJ databases">
        <authorList>
            <person name="Tran Van P."/>
        </authorList>
    </citation>
    <scope>NUCLEOTIDE SEQUENCE</scope>
</reference>
<keyword evidence="8" id="KW-0735">Signal-anchor</keyword>
<name>A0A7R9GE01_9CRUS</name>
<gene>
    <name evidence="17" type="ORF">NMOB1V02_LOCUS6627</name>
</gene>
<dbReference type="GO" id="GO:0006508">
    <property type="term" value="P:proteolysis"/>
    <property type="evidence" value="ECO:0007669"/>
    <property type="project" value="UniProtKB-KW"/>
</dbReference>
<evidence type="ECO:0000256" key="2">
    <source>
        <dbReference type="ARBA" id="ARBA00010036"/>
    </source>
</evidence>
<evidence type="ECO:0000256" key="5">
    <source>
        <dbReference type="ARBA" id="ARBA00022692"/>
    </source>
</evidence>
<dbReference type="PANTHER" id="PTHR11731:SF200">
    <property type="entry name" value="DIPEPTIDYL PEPTIDASE 10, ISOFORM B"/>
    <property type="match status" value="1"/>
</dbReference>
<keyword evidence="5 14" id="KW-0812">Transmembrane</keyword>
<evidence type="ECO:0000256" key="1">
    <source>
        <dbReference type="ARBA" id="ARBA00004606"/>
    </source>
</evidence>
<dbReference type="FunFam" id="3.40.50.1820:FF:000003">
    <property type="entry name" value="Dipeptidyl peptidase 4"/>
    <property type="match status" value="1"/>
</dbReference>
<feature type="domain" description="Peptidase S9 prolyl oligopeptidase catalytic" evidence="15">
    <location>
        <begin position="679"/>
        <end position="875"/>
    </location>
</feature>
<dbReference type="GO" id="GO:0005886">
    <property type="term" value="C:plasma membrane"/>
    <property type="evidence" value="ECO:0007669"/>
    <property type="project" value="TreeGrafter"/>
</dbReference>
<evidence type="ECO:0000313" key="17">
    <source>
        <dbReference type="EMBL" id="CAD7278937.1"/>
    </source>
</evidence>